<sequence length="619" mass="69865">MKNQDYSVFGTSRSFKDWLHDPANPLVYCILTLDGKEFLTKNSYTVELHQKTADHDCFTITVPDDALDSFEGYVMEHSKNLLGKNINISYWRFGKLCQMFSGIVGCIRNRKDEGGGYGTLSITGYAPSILLESGKCCRSFEDKTLEDIIAEVTENYPQEAKVKTDILNTKHILAYTVQYKESDYQLIRRLAVRYGEFFYYDGENLIFGSMTQQLVNLEENIDLIDVEFEMKMSAQDFIYTSYDAQSGSKIEKDSSRQQSEFKVNLFQSIGINTSKQIFSNKPKMHFNHTGISNDAERELEEAVRLEKERRENLIQVKGKSKDPDLKIGGRVKLSDINGKAMETYRIIEIRHIHEGGDDYYNEFIGIPDLFNAAHYIDTEAAPKGEEQPARIVDNNDPLGMGRLRVQFPWQQERGDKTPWIRLIQPHSGAGKGFYFIPEIGEEVLVGFEGRNAEKPFVMGAHYNGSELSGYGTSDNSIKAIHTRSGHILKFTEDESIILTDKSGNMMIFDTAGSNITITARETMTFNCKNMNINVGENISTSAGNNISVTAGNDITETATGNRMEISDNRTEIVQKDYTRQSDTSDIFAKKITAISSEEDILIQSAKTVHMNSGEKGTNH</sequence>
<dbReference type="InterPro" id="IPR006531">
    <property type="entry name" value="Gp5/Vgr_OB"/>
</dbReference>
<dbReference type="SUPFAM" id="SSF69349">
    <property type="entry name" value="Phage fibre proteins"/>
    <property type="match status" value="1"/>
</dbReference>
<reference evidence="3" key="1">
    <citation type="submission" date="2016-10" db="EMBL/GenBank/DDBJ databases">
        <authorList>
            <person name="Varghese N."/>
            <person name="Submissions S."/>
        </authorList>
    </citation>
    <scope>NUCLEOTIDE SEQUENCE [LARGE SCALE GENOMIC DNA]</scope>
    <source>
        <strain evidence="3">DSM 17071</strain>
    </source>
</reference>
<dbReference type="Gene3D" id="3.55.50.10">
    <property type="entry name" value="Baseplate protein-like domains"/>
    <property type="match status" value="1"/>
</dbReference>
<evidence type="ECO:0000259" key="1">
    <source>
        <dbReference type="Pfam" id="PF04717"/>
    </source>
</evidence>
<feature type="domain" description="Gp5/Type VI secretion system Vgr protein OB-fold" evidence="1">
    <location>
        <begin position="387"/>
        <end position="462"/>
    </location>
</feature>
<name>A0A1G8FQ66_9FLAO</name>
<dbReference type="Gene3D" id="4.10.220.110">
    <property type="match status" value="1"/>
</dbReference>
<dbReference type="RefSeq" id="WP_089855300.1">
    <property type="nucleotide sequence ID" value="NZ_FNDW01000002.1"/>
</dbReference>
<dbReference type="EMBL" id="FNDW01000002">
    <property type="protein sequence ID" value="SDH84313.1"/>
    <property type="molecule type" value="Genomic_DNA"/>
</dbReference>
<evidence type="ECO:0000313" key="2">
    <source>
        <dbReference type="EMBL" id="SDH84313.1"/>
    </source>
</evidence>
<dbReference type="InterPro" id="IPR037026">
    <property type="entry name" value="Vgr_OB-fold_dom_sf"/>
</dbReference>
<dbReference type="Pfam" id="PF05954">
    <property type="entry name" value="Phage_GPD"/>
    <property type="match status" value="1"/>
</dbReference>
<dbReference type="STRING" id="311334.SAMN05421846_102233"/>
<dbReference type="Gene3D" id="2.40.50.230">
    <property type="entry name" value="Gp5 N-terminal domain"/>
    <property type="match status" value="1"/>
</dbReference>
<evidence type="ECO:0000313" key="3">
    <source>
        <dbReference type="Proteomes" id="UP000198869"/>
    </source>
</evidence>
<gene>
    <name evidence="2" type="ORF">SAMN05421846_102233</name>
</gene>
<dbReference type="SUPFAM" id="SSF69279">
    <property type="entry name" value="Phage tail proteins"/>
    <property type="match status" value="1"/>
</dbReference>
<dbReference type="Proteomes" id="UP000198869">
    <property type="component" value="Unassembled WGS sequence"/>
</dbReference>
<dbReference type="AlphaFoldDB" id="A0A1G8FQ66"/>
<protein>
    <submittedName>
        <fullName evidence="2">Rhs element Vgr protein</fullName>
    </submittedName>
</protein>
<dbReference type="OrthoDB" id="727155at2"/>
<dbReference type="Gene3D" id="2.30.110.50">
    <property type="match status" value="1"/>
</dbReference>
<proteinExistence type="predicted"/>
<accession>A0A1G8FQ66</accession>
<keyword evidence="3" id="KW-1185">Reference proteome</keyword>
<dbReference type="SUPFAM" id="SSF69255">
    <property type="entry name" value="gp5 N-terminal domain-like"/>
    <property type="match status" value="1"/>
</dbReference>
<organism evidence="2 3">
    <name type="scientific">Chryseobacterium taeanense</name>
    <dbReference type="NCBI Taxonomy" id="311334"/>
    <lineage>
        <taxon>Bacteria</taxon>
        <taxon>Pseudomonadati</taxon>
        <taxon>Bacteroidota</taxon>
        <taxon>Flavobacteriia</taxon>
        <taxon>Flavobacteriales</taxon>
        <taxon>Weeksellaceae</taxon>
        <taxon>Chryseobacterium group</taxon>
        <taxon>Chryseobacterium</taxon>
    </lineage>
</organism>
<dbReference type="Pfam" id="PF04717">
    <property type="entry name" value="Phage_base_V"/>
    <property type="match status" value="1"/>
</dbReference>